<dbReference type="AlphaFoldDB" id="A0A1Q6DXG0"/>
<keyword evidence="2 6" id="KW-0808">Transferase</keyword>
<dbReference type="EC" id="2.7.7.85" evidence="6"/>
<evidence type="ECO:0000313" key="9">
    <source>
        <dbReference type="Proteomes" id="UP000185744"/>
    </source>
</evidence>
<proteinExistence type="inferred from homology"/>
<dbReference type="Gene3D" id="3.40.1700.10">
    <property type="entry name" value="DNA integrity scanning protein, DisA, N-terminal domain"/>
    <property type="match status" value="1"/>
</dbReference>
<dbReference type="Proteomes" id="UP000185744">
    <property type="component" value="Unassembled WGS sequence"/>
</dbReference>
<dbReference type="STRING" id="1903181.BTN85_1546"/>
<evidence type="ECO:0000313" key="8">
    <source>
        <dbReference type="EMBL" id="OKY79040.1"/>
    </source>
</evidence>
<feature type="domain" description="DAC" evidence="7">
    <location>
        <begin position="115"/>
        <end position="276"/>
    </location>
</feature>
<dbReference type="InterPro" id="IPR050338">
    <property type="entry name" value="DisA"/>
</dbReference>
<evidence type="ECO:0000256" key="4">
    <source>
        <dbReference type="ARBA" id="ARBA00022741"/>
    </source>
</evidence>
<comment type="caution">
    <text evidence="8">The sequence shown here is derived from an EMBL/GenBank/DDBJ whole genome shotgun (WGS) entry which is preliminary data.</text>
</comment>
<dbReference type="InterPro" id="IPR003390">
    <property type="entry name" value="DNA_integrity_scan_DisA_N"/>
</dbReference>
<dbReference type="PANTHER" id="PTHR34185:SF1">
    <property type="entry name" value="DIADENYLATE CYCLASE"/>
    <property type="match status" value="1"/>
</dbReference>
<evidence type="ECO:0000256" key="6">
    <source>
        <dbReference type="HAMAP-Rule" id="MF_00840"/>
    </source>
</evidence>
<dbReference type="EMBL" id="MSDW01000001">
    <property type="protein sequence ID" value="OKY79040.1"/>
    <property type="molecule type" value="Genomic_DNA"/>
</dbReference>
<sequence>MDRKLIEKSSEIAEEIDASALIVIPGEKEIEGLLEEKEYSFPIFIVTSPEKKYSGTHEEFKISARGETQNFAKQFQDAVMMAYVKGKVDVGDKIVGVGAIEDEATGILVYNVYEDPLLRSIHESTGRVGIDTMRAILDLAVEIGREGREGKAIGTAFVVGDSSEVMSRSHQLILNPYKCQDDEVRDVKNHQNWETIKEFSQIDGVFILDEDGKILSAGRYLSVDSDEIDIPSGLGARHVACASVSKETDAIVVSVAKSGGVVRMFKDGEIIGEVEPRVRILPV</sequence>
<comment type="function">
    <text evidence="6">Diadenylate cyclase that catalyzes the condensation of 2 ATP molecules into cyclic di-AMP (c-di-AMP). c-di-AMP is a second messenger for intracellular signal transduction involved in the control of important regulatory processes such as osmoregulation.</text>
</comment>
<dbReference type="GO" id="GO:0005524">
    <property type="term" value="F:ATP binding"/>
    <property type="evidence" value="ECO:0007669"/>
    <property type="project" value="UniProtKB-UniRule"/>
</dbReference>
<dbReference type="InterPro" id="IPR036888">
    <property type="entry name" value="DNA_integrity_DisA_N_sf"/>
</dbReference>
<evidence type="ECO:0000259" key="7">
    <source>
        <dbReference type="PROSITE" id="PS51794"/>
    </source>
</evidence>
<dbReference type="PIRSF" id="PIRSF019073">
    <property type="entry name" value="UCP019073"/>
    <property type="match status" value="1"/>
</dbReference>
<dbReference type="InParanoid" id="A0A1Q6DXG0"/>
<comment type="cofactor">
    <cofactor evidence="6">
        <name>Mn(2+)</name>
        <dbReference type="ChEBI" id="CHEBI:29035"/>
    </cofactor>
</comment>
<comment type="catalytic activity">
    <reaction evidence="1 6">
        <text>2 ATP = 3',3'-c-di-AMP + 2 diphosphate</text>
        <dbReference type="Rhea" id="RHEA:35655"/>
        <dbReference type="ChEBI" id="CHEBI:30616"/>
        <dbReference type="ChEBI" id="CHEBI:33019"/>
        <dbReference type="ChEBI" id="CHEBI:71500"/>
        <dbReference type="EC" id="2.7.7.85"/>
    </reaction>
</comment>
<evidence type="ECO:0000256" key="2">
    <source>
        <dbReference type="ARBA" id="ARBA00022679"/>
    </source>
</evidence>
<dbReference type="SUPFAM" id="SSF143597">
    <property type="entry name" value="YojJ-like"/>
    <property type="match status" value="1"/>
</dbReference>
<evidence type="ECO:0000256" key="3">
    <source>
        <dbReference type="ARBA" id="ARBA00022695"/>
    </source>
</evidence>
<dbReference type="InterPro" id="IPR048546">
    <property type="entry name" value="DacZ_A"/>
</dbReference>
<dbReference type="HAMAP" id="MF_00840">
    <property type="entry name" value="DacZ"/>
    <property type="match status" value="1"/>
</dbReference>
<evidence type="ECO:0000256" key="5">
    <source>
        <dbReference type="ARBA" id="ARBA00022840"/>
    </source>
</evidence>
<evidence type="ECO:0000256" key="1">
    <source>
        <dbReference type="ARBA" id="ARBA00000877"/>
    </source>
</evidence>
<comment type="similarity">
    <text evidence="6">Belongs to the adenylate cyclase family. DacZ subfamily.</text>
</comment>
<keyword evidence="5 6" id="KW-0067">ATP-binding</keyword>
<keyword evidence="4 6" id="KW-0547">Nucleotide-binding</keyword>
<accession>A0A1Q6DXG0</accession>
<organism evidence="8 9">
    <name type="scientific">Methanohalarchaeum thermophilum</name>
    <dbReference type="NCBI Taxonomy" id="1903181"/>
    <lineage>
        <taxon>Archaea</taxon>
        <taxon>Methanobacteriati</taxon>
        <taxon>Methanobacteriota</taxon>
        <taxon>Methanonatronarchaeia</taxon>
        <taxon>Methanonatronarchaeales</taxon>
        <taxon>Methanonatronarchaeaceae</taxon>
        <taxon>Candidatus Methanohalarchaeum</taxon>
    </lineage>
</organism>
<dbReference type="GO" id="GO:0106408">
    <property type="term" value="F:diadenylate cyclase activity"/>
    <property type="evidence" value="ECO:0007669"/>
    <property type="project" value="UniProtKB-EC"/>
</dbReference>
<keyword evidence="6" id="KW-0464">Manganese</keyword>
<protein>
    <recommendedName>
        <fullName evidence="6">Diadenylate cyclase</fullName>
        <shortName evidence="6">DAC</shortName>
        <ecNumber evidence="6">2.7.7.85</ecNumber>
    </recommendedName>
    <alternativeName>
        <fullName evidence="6">Cyclic-di-AMP synthase</fullName>
        <shortName evidence="6">c-di-AMP synthase</shortName>
    </alternativeName>
</protein>
<dbReference type="PROSITE" id="PS51794">
    <property type="entry name" value="DAC"/>
    <property type="match status" value="1"/>
</dbReference>
<reference evidence="8" key="1">
    <citation type="submission" date="2016-12" db="EMBL/GenBank/DDBJ databases">
        <title>Discovery of methanogenic haloarchaea.</title>
        <authorList>
            <person name="Sorokin D.Y."/>
            <person name="Makarova K.S."/>
            <person name="Abbas B."/>
            <person name="Ferrer M."/>
            <person name="Golyshin P.N."/>
        </authorList>
    </citation>
    <scope>NUCLEOTIDE SEQUENCE [LARGE SCALE GENOMIC DNA]</scope>
    <source>
        <strain evidence="8">HMET1</strain>
    </source>
</reference>
<name>A0A1Q6DXG0_METT1</name>
<gene>
    <name evidence="6" type="primary">dacZ</name>
    <name evidence="8" type="ORF">BTN85_1546</name>
</gene>
<dbReference type="Pfam" id="PF21754">
    <property type="entry name" value="DacZ_A"/>
    <property type="match status" value="1"/>
</dbReference>
<dbReference type="GO" id="GO:0004016">
    <property type="term" value="F:adenylate cyclase activity"/>
    <property type="evidence" value="ECO:0007669"/>
    <property type="project" value="UniProtKB-UniRule"/>
</dbReference>
<dbReference type="PANTHER" id="PTHR34185">
    <property type="entry name" value="DIADENYLATE CYCLASE"/>
    <property type="match status" value="1"/>
</dbReference>
<dbReference type="InterPro" id="IPR014499">
    <property type="entry name" value="DAC_DacZ"/>
</dbReference>
<keyword evidence="9" id="KW-1185">Reference proteome</keyword>
<keyword evidence="3 6" id="KW-0548">Nucleotidyltransferase</keyword>
<dbReference type="GO" id="GO:0030145">
    <property type="term" value="F:manganese ion binding"/>
    <property type="evidence" value="ECO:0007669"/>
    <property type="project" value="UniProtKB-UniRule"/>
</dbReference>
<dbReference type="Pfam" id="PF02457">
    <property type="entry name" value="DAC"/>
    <property type="match status" value="1"/>
</dbReference>